<dbReference type="Gene3D" id="3.20.20.450">
    <property type="entry name" value="EAL domain"/>
    <property type="match status" value="1"/>
</dbReference>
<dbReference type="SMART" id="SM00052">
    <property type="entry name" value="EAL"/>
    <property type="match status" value="1"/>
</dbReference>
<dbReference type="SUPFAM" id="SSF55073">
    <property type="entry name" value="Nucleotide cyclase"/>
    <property type="match status" value="1"/>
</dbReference>
<evidence type="ECO:0000259" key="3">
    <source>
        <dbReference type="PROSITE" id="PS50887"/>
    </source>
</evidence>
<evidence type="ECO:0000313" key="5">
    <source>
        <dbReference type="EMBL" id="CDS83249.1"/>
    </source>
</evidence>
<dbReference type="Gene3D" id="3.30.70.270">
    <property type="match status" value="1"/>
</dbReference>
<organism evidence="6">
    <name type="scientific">Clostridioides difficile</name>
    <name type="common">Peptoclostridium difficile</name>
    <dbReference type="NCBI Taxonomy" id="1496"/>
    <lineage>
        <taxon>Bacteria</taxon>
        <taxon>Bacillati</taxon>
        <taxon>Bacillota</taxon>
        <taxon>Clostridia</taxon>
        <taxon>Peptostreptococcales</taxon>
        <taxon>Peptostreptococcaceae</taxon>
        <taxon>Clostridioides</taxon>
    </lineage>
</organism>
<dbReference type="PANTHER" id="PTHR33121">
    <property type="entry name" value="CYCLIC DI-GMP PHOSPHODIESTERASE PDEF"/>
    <property type="match status" value="1"/>
</dbReference>
<dbReference type="Gene3D" id="3.30.450.20">
    <property type="entry name" value="PAS domain"/>
    <property type="match status" value="1"/>
</dbReference>
<dbReference type="InterPro" id="IPR029787">
    <property type="entry name" value="Nucleotide_cyclase"/>
</dbReference>
<keyword evidence="1" id="KW-1133">Transmembrane helix</keyword>
<proteinExistence type="predicted"/>
<dbReference type="InterPro" id="IPR050706">
    <property type="entry name" value="Cyclic-di-GMP_PDE-like"/>
</dbReference>
<dbReference type="GO" id="GO:0071111">
    <property type="term" value="F:cyclic-guanylate-specific phosphodiesterase activity"/>
    <property type="evidence" value="ECO:0007669"/>
    <property type="project" value="InterPro"/>
</dbReference>
<dbReference type="PANTHER" id="PTHR33121:SF71">
    <property type="entry name" value="OXYGEN SENSOR PROTEIN DOSP"/>
    <property type="match status" value="1"/>
</dbReference>
<feature type="domain" description="EAL" evidence="2">
    <location>
        <begin position="484"/>
        <end position="737"/>
    </location>
</feature>
<dbReference type="Pfam" id="PF00563">
    <property type="entry name" value="EAL"/>
    <property type="match status" value="1"/>
</dbReference>
<feature type="transmembrane region" description="Helical" evidence="1">
    <location>
        <begin position="280"/>
        <end position="302"/>
    </location>
</feature>
<dbReference type="Pfam" id="PF00990">
    <property type="entry name" value="GGDEF"/>
    <property type="match status" value="1"/>
</dbReference>
<dbReference type="NCBIfam" id="TIGR00254">
    <property type="entry name" value="GGDEF"/>
    <property type="match status" value="1"/>
</dbReference>
<name>A0A069AKF6_CLODI</name>
<dbReference type="EMBL" id="LK932861">
    <property type="protein sequence ID" value="CDS98099.1"/>
    <property type="molecule type" value="Genomic_DNA"/>
</dbReference>
<dbReference type="InterPro" id="IPR001633">
    <property type="entry name" value="EAL_dom"/>
</dbReference>
<evidence type="ECO:0000259" key="2">
    <source>
        <dbReference type="PROSITE" id="PS50883"/>
    </source>
</evidence>
<dbReference type="RefSeq" id="WP_021390003.1">
    <property type="nucleotide sequence ID" value="NZ_BBYB01000032.1"/>
</dbReference>
<gene>
    <name evidence="6" type="ORF">BN1095_210108</name>
    <name evidence="4" type="ORF">BN1096_160101</name>
    <name evidence="5" type="ORF">BN1097_140103</name>
</gene>
<evidence type="ECO:0000256" key="1">
    <source>
        <dbReference type="SAM" id="Phobius"/>
    </source>
</evidence>
<sequence>MKLSRYKKNSLVLSIILCSLIISILVITVFNTVKLHNISNKQSKNYLNDVSTQIVMNVDSKIKFILSDLRIMADFIKQYEGDSRYEYLSKRKTSYKYYDVGIIDLEGKAEFLSGKKFDLKNTASYKKGIEGKEYSEVIESMGFVLYSVPIFNDNHEVSSILIGVSNKESMNEILNIDNFNGEGTIEIINSKGKPLFIGKNTELIKDLSHKYKDSADELWAQKMLNDFKNDKSGNITITSSKGVQCLLTYHPITRGLNDWHFLLIVPEDAVLGELNKLNSFTITMTFIITCIIGIITLILYIIRRKYVNQIENIAYLDSITNGINSTKFSMLVKPLISESPDSTYMMIAMNIKDFKLINDCFGSEKGNMTLKHLYNVLYKNIDENEEFVCRHDADLFYLLIKNRPVLEALELLYKIEDDTNYFNKNRENPYFLRLSVGIYTIENHNEDLITIQDHANTARKSFNKTHQSDFSFYSDIERKRLISEKEISNLMEKALENKEFFMCLQPKIDIKSGKISGAESLVRWKNSEKGIIYPSDFIPLFEKSGFICKLDLYILEETCKLISKWIKEGKEVLRISVNVSRQHLNDKLFLEKYKHICNKYNVPTCLIDLELTESIFLENPEAIDIIEDIHSNGFKCSIDDFGFGYSSLGILKDFKVDIIKLDRSFFVSKNNIDRGKVVIKSIIELSKRLGMKVTAEGIEELEQVEFLKNVGCDYIQGYVFSKPLLISDFENFAYENNKIKNIHY</sequence>
<reference evidence="6" key="1">
    <citation type="submission" date="2014-07" db="EMBL/GenBank/DDBJ databases">
        <authorList>
            <person name="Monot Marc"/>
        </authorList>
    </citation>
    <scope>NUCLEOTIDE SEQUENCE</scope>
    <source>
        <strain evidence="6">7032989</strain>
        <strain evidence="5">7032994</strain>
    </source>
</reference>
<dbReference type="SUPFAM" id="SSF141868">
    <property type="entry name" value="EAL domain-like"/>
    <property type="match status" value="1"/>
</dbReference>
<feature type="domain" description="GGDEF" evidence="3">
    <location>
        <begin position="342"/>
        <end position="475"/>
    </location>
</feature>
<dbReference type="InterPro" id="IPR000160">
    <property type="entry name" value="GGDEF_dom"/>
</dbReference>
<dbReference type="PROSITE" id="PS50887">
    <property type="entry name" value="GGDEF"/>
    <property type="match status" value="1"/>
</dbReference>
<dbReference type="InterPro" id="IPR043128">
    <property type="entry name" value="Rev_trsase/Diguanyl_cyclase"/>
</dbReference>
<keyword evidence="1" id="KW-0812">Transmembrane</keyword>
<evidence type="ECO:0000313" key="4">
    <source>
        <dbReference type="EMBL" id="CDS83103.1"/>
    </source>
</evidence>
<dbReference type="CDD" id="cd01948">
    <property type="entry name" value="EAL"/>
    <property type="match status" value="1"/>
</dbReference>
<dbReference type="EMBL" id="LK932347">
    <property type="protein sequence ID" value="CDS83249.1"/>
    <property type="molecule type" value="Genomic_DNA"/>
</dbReference>
<dbReference type="PROSITE" id="PS50883">
    <property type="entry name" value="EAL"/>
    <property type="match status" value="1"/>
</dbReference>
<dbReference type="AlphaFoldDB" id="A0A069AKF6"/>
<accession>A0A069AKF6</accession>
<evidence type="ECO:0000313" key="6">
    <source>
        <dbReference type="EMBL" id="CDS98099.1"/>
    </source>
</evidence>
<feature type="transmembrane region" description="Helical" evidence="1">
    <location>
        <begin position="12"/>
        <end position="33"/>
    </location>
</feature>
<keyword evidence="1" id="KW-0472">Membrane</keyword>
<dbReference type="InterPro" id="IPR035919">
    <property type="entry name" value="EAL_sf"/>
</dbReference>
<dbReference type="SMART" id="SM00267">
    <property type="entry name" value="GGDEF"/>
    <property type="match status" value="1"/>
</dbReference>
<dbReference type="EMBL" id="LK932465">
    <property type="protein sequence ID" value="CDS83103.1"/>
    <property type="molecule type" value="Genomic_DNA"/>
</dbReference>
<protein>
    <submittedName>
        <fullName evidence="5">Diguanylate cyclase domain protein</fullName>
    </submittedName>
    <submittedName>
        <fullName evidence="6">Putative signaling protein</fullName>
    </submittedName>
</protein>